<dbReference type="InterPro" id="IPR038622">
    <property type="entry name" value="CDPS_sf"/>
</dbReference>
<protein>
    <recommendedName>
        <fullName evidence="3">Cyclodipeptide synthase</fullName>
    </recommendedName>
</protein>
<evidence type="ECO:0000313" key="5">
    <source>
        <dbReference type="Proteomes" id="UP001500034"/>
    </source>
</evidence>
<comment type="caution">
    <text evidence="4">The sequence shown here is derived from an EMBL/GenBank/DDBJ whole genome shotgun (WGS) entry which is preliminary data.</text>
</comment>
<dbReference type="InterPro" id="IPR030903">
    <property type="entry name" value="CDPS"/>
</dbReference>
<evidence type="ECO:0000256" key="3">
    <source>
        <dbReference type="ARBA" id="ARBA00030771"/>
    </source>
</evidence>
<keyword evidence="2" id="KW-0808">Transferase</keyword>
<keyword evidence="5" id="KW-1185">Reference proteome</keyword>
<dbReference type="Pfam" id="PF16715">
    <property type="entry name" value="CDPS"/>
    <property type="match status" value="1"/>
</dbReference>
<proteinExistence type="inferred from homology"/>
<dbReference type="Proteomes" id="UP001500034">
    <property type="component" value="Unassembled WGS sequence"/>
</dbReference>
<dbReference type="EMBL" id="BAABCQ010000029">
    <property type="protein sequence ID" value="GAA3969243.1"/>
    <property type="molecule type" value="Genomic_DNA"/>
</dbReference>
<dbReference type="Gene3D" id="3.40.50.11710">
    <property type="entry name" value="Cyclodipeptide synthase"/>
    <property type="match status" value="1"/>
</dbReference>
<sequence>MDVVVPDAALIHTFTALGYAPDRAAGKVRAEINVLRNRVERAWTAAGGPRGGDGVHLMSELTDRAAYRNALAECEAALLTDPELRAACRAASREVLLSRRPATEPVEEEVETGLRYLLAELPFFIASADIFDAPSSLTFYHRPFPLADLIFSRRTRLAVSTRQAYALIRPVDHALKTTTR</sequence>
<dbReference type="NCBIfam" id="TIGR04539">
    <property type="entry name" value="tRNA_cyclodipep"/>
    <property type="match status" value="1"/>
</dbReference>
<organism evidence="4 5">
    <name type="scientific">Streptomyces marokkonensis</name>
    <dbReference type="NCBI Taxonomy" id="324855"/>
    <lineage>
        <taxon>Bacteria</taxon>
        <taxon>Bacillati</taxon>
        <taxon>Actinomycetota</taxon>
        <taxon>Actinomycetes</taxon>
        <taxon>Kitasatosporales</taxon>
        <taxon>Streptomycetaceae</taxon>
        <taxon>Streptomyces</taxon>
    </lineage>
</organism>
<reference evidence="5" key="1">
    <citation type="journal article" date="2019" name="Int. J. Syst. Evol. Microbiol.">
        <title>The Global Catalogue of Microorganisms (GCM) 10K type strain sequencing project: providing services to taxonomists for standard genome sequencing and annotation.</title>
        <authorList>
            <consortium name="The Broad Institute Genomics Platform"/>
            <consortium name="The Broad Institute Genome Sequencing Center for Infectious Disease"/>
            <person name="Wu L."/>
            <person name="Ma J."/>
        </authorList>
    </citation>
    <scope>NUCLEOTIDE SEQUENCE [LARGE SCALE GENOMIC DNA]</scope>
    <source>
        <strain evidence="5">JCM 17027</strain>
    </source>
</reference>
<accession>A0ABP7PQA9</accession>
<evidence type="ECO:0000256" key="2">
    <source>
        <dbReference type="ARBA" id="ARBA00022679"/>
    </source>
</evidence>
<name>A0ABP7PQA9_9ACTN</name>
<gene>
    <name evidence="4" type="ORF">GCM10022384_20630</name>
</gene>
<comment type="similarity">
    <text evidence="1">Belongs to the CDPS family.</text>
</comment>
<evidence type="ECO:0000313" key="4">
    <source>
        <dbReference type="EMBL" id="GAA3969243.1"/>
    </source>
</evidence>
<evidence type="ECO:0000256" key="1">
    <source>
        <dbReference type="ARBA" id="ARBA00006034"/>
    </source>
</evidence>